<keyword evidence="4" id="KW-0288">FMN</keyword>
<comment type="caution">
    <text evidence="11">The sequence shown here is derived from an EMBL/GenBank/DDBJ whole genome shotgun (WGS) entry which is preliminary data.</text>
</comment>
<dbReference type="STRING" id="582515.KR51_00020070"/>
<reference evidence="11 12" key="1">
    <citation type="submission" date="2013-05" db="EMBL/GenBank/DDBJ databases">
        <title>Draft genome sequence of Rubidibacter lacunae KORDI 51-2.</title>
        <authorList>
            <person name="Choi D.H."/>
            <person name="Noh J.H."/>
            <person name="Kwon K.-K."/>
            <person name="Lee J.-H."/>
            <person name="Ryu J.-Y."/>
        </authorList>
    </citation>
    <scope>NUCLEOTIDE SEQUENCE [LARGE SCALE GENOMIC DNA]</scope>
    <source>
        <strain evidence="11 12">KORDI 51-2</strain>
    </source>
</reference>
<feature type="transmembrane region" description="Helical" evidence="10">
    <location>
        <begin position="36"/>
        <end position="57"/>
    </location>
</feature>
<protein>
    <submittedName>
        <fullName evidence="11">Na+-transporting NADH:ubiquinone oxidoreductase, subunit NqrB</fullName>
    </submittedName>
</protein>
<evidence type="ECO:0000256" key="7">
    <source>
        <dbReference type="ARBA" id="ARBA00022989"/>
    </source>
</evidence>
<name>U5DP02_9CHRO</name>
<sequence>MFKDPFKDVRDAQIVILSLFLFLGVGNRDWTIRPDLVVVIVISCLVTQWLAAVLLPWCRALPRTYGPDLGALMTLPWRSAAITSLGLCLLLRTNHVPTAILAACLAIASKFAFRNHGKHFFNPANFGIVVALLLTSDAWVSPGQWGTDWWYGLLFVGAAGVVLGKVGRWDTSVAFLGTFAGLELARAQWLGYDWHVWTHQLGSGSLLLFAFFMLTDPRSIPDARVGRLAWAASIAGLTYVLQHWFFVAAAPFWALFAIAPLTPMFDEFWPAPRFRWSQLSSPTPIQAPLSELTLSDPNNTHCSDNHRKESWNASPASFARSGSRSPLS</sequence>
<dbReference type="AlphaFoldDB" id="U5DP02"/>
<dbReference type="EMBL" id="ASSJ01000049">
    <property type="protein sequence ID" value="ERN41435.1"/>
    <property type="molecule type" value="Genomic_DNA"/>
</dbReference>
<keyword evidence="5 10" id="KW-0812">Transmembrane</keyword>
<evidence type="ECO:0000256" key="2">
    <source>
        <dbReference type="ARBA" id="ARBA00022553"/>
    </source>
</evidence>
<keyword evidence="8 10" id="KW-0472">Membrane</keyword>
<evidence type="ECO:0000256" key="5">
    <source>
        <dbReference type="ARBA" id="ARBA00022692"/>
    </source>
</evidence>
<evidence type="ECO:0000256" key="1">
    <source>
        <dbReference type="ARBA" id="ARBA00022448"/>
    </source>
</evidence>
<feature type="transmembrane region" description="Helical" evidence="10">
    <location>
        <begin position="96"/>
        <end position="113"/>
    </location>
</feature>
<gene>
    <name evidence="11" type="ORF">KR51_00020070</name>
</gene>
<keyword evidence="2" id="KW-0597">Phosphoprotein</keyword>
<evidence type="ECO:0000256" key="9">
    <source>
        <dbReference type="SAM" id="MobiDB-lite"/>
    </source>
</evidence>
<dbReference type="PANTHER" id="PTHR30578:SF0">
    <property type="entry name" value="ION-TRANSLOCATING OXIDOREDUCTASE COMPLEX SUBUNIT D"/>
    <property type="match status" value="1"/>
</dbReference>
<feature type="transmembrane region" description="Helical" evidence="10">
    <location>
        <begin position="197"/>
        <end position="215"/>
    </location>
</feature>
<feature type="transmembrane region" description="Helical" evidence="10">
    <location>
        <begin position="125"/>
        <end position="143"/>
    </location>
</feature>
<dbReference type="Pfam" id="PF03116">
    <property type="entry name" value="NQR2_RnfD_RnfE"/>
    <property type="match status" value="1"/>
</dbReference>
<dbReference type="PANTHER" id="PTHR30578">
    <property type="entry name" value="ELECTRON TRANSPORT COMPLEX PROTEIN RNFD"/>
    <property type="match status" value="1"/>
</dbReference>
<feature type="transmembrane region" description="Helical" evidence="10">
    <location>
        <begin position="227"/>
        <end position="246"/>
    </location>
</feature>
<evidence type="ECO:0000313" key="11">
    <source>
        <dbReference type="EMBL" id="ERN41435.1"/>
    </source>
</evidence>
<dbReference type="GO" id="GO:0005886">
    <property type="term" value="C:plasma membrane"/>
    <property type="evidence" value="ECO:0007669"/>
    <property type="project" value="TreeGrafter"/>
</dbReference>
<keyword evidence="3" id="KW-0285">Flavoprotein</keyword>
<dbReference type="eggNOG" id="COG1805">
    <property type="taxonomic scope" value="Bacteria"/>
</dbReference>
<evidence type="ECO:0000256" key="6">
    <source>
        <dbReference type="ARBA" id="ARBA00022967"/>
    </source>
</evidence>
<keyword evidence="11" id="KW-0830">Ubiquinone</keyword>
<keyword evidence="7 10" id="KW-1133">Transmembrane helix</keyword>
<keyword evidence="1" id="KW-0813">Transport</keyword>
<keyword evidence="6" id="KW-1278">Translocase</keyword>
<feature type="transmembrane region" description="Helical" evidence="10">
    <location>
        <begin position="149"/>
        <end position="166"/>
    </location>
</feature>
<organism evidence="11 12">
    <name type="scientific">Rubidibacter lacunae KORDI 51-2</name>
    <dbReference type="NCBI Taxonomy" id="582515"/>
    <lineage>
        <taxon>Bacteria</taxon>
        <taxon>Bacillati</taxon>
        <taxon>Cyanobacteriota</taxon>
        <taxon>Cyanophyceae</taxon>
        <taxon>Oscillatoriophycideae</taxon>
        <taxon>Chroococcales</taxon>
        <taxon>Aphanothecaceae</taxon>
        <taxon>Rubidibacter</taxon>
    </lineage>
</organism>
<dbReference type="OrthoDB" id="9776359at2"/>
<keyword evidence="12" id="KW-1185">Reference proteome</keyword>
<evidence type="ECO:0000313" key="12">
    <source>
        <dbReference type="Proteomes" id="UP000016960"/>
    </source>
</evidence>
<feature type="transmembrane region" description="Helical" evidence="10">
    <location>
        <begin position="173"/>
        <end position="191"/>
    </location>
</feature>
<dbReference type="RefSeq" id="WP_022606990.1">
    <property type="nucleotide sequence ID" value="NZ_ASSJ01000049.1"/>
</dbReference>
<proteinExistence type="predicted"/>
<dbReference type="InterPro" id="IPR004338">
    <property type="entry name" value="NqrB/RnfD"/>
</dbReference>
<evidence type="ECO:0000256" key="3">
    <source>
        <dbReference type="ARBA" id="ARBA00022630"/>
    </source>
</evidence>
<evidence type="ECO:0000256" key="4">
    <source>
        <dbReference type="ARBA" id="ARBA00022643"/>
    </source>
</evidence>
<dbReference type="InParanoid" id="U5DP02"/>
<accession>U5DP02</accession>
<feature type="region of interest" description="Disordered" evidence="9">
    <location>
        <begin position="294"/>
        <end position="328"/>
    </location>
</feature>
<evidence type="ECO:0000256" key="8">
    <source>
        <dbReference type="ARBA" id="ARBA00023136"/>
    </source>
</evidence>
<feature type="compositionally biased region" description="Polar residues" evidence="9">
    <location>
        <begin position="311"/>
        <end position="328"/>
    </location>
</feature>
<dbReference type="GO" id="GO:0055085">
    <property type="term" value="P:transmembrane transport"/>
    <property type="evidence" value="ECO:0007669"/>
    <property type="project" value="InterPro"/>
</dbReference>
<evidence type="ECO:0000256" key="10">
    <source>
        <dbReference type="SAM" id="Phobius"/>
    </source>
</evidence>
<dbReference type="PATRIC" id="fig|582515.4.peg.2258"/>
<dbReference type="Proteomes" id="UP000016960">
    <property type="component" value="Unassembled WGS sequence"/>
</dbReference>